<evidence type="ECO:0000313" key="2">
    <source>
        <dbReference type="EMBL" id="RCW87170.1"/>
    </source>
</evidence>
<dbReference type="PANTHER" id="PTHR39426:SF1">
    <property type="entry name" value="HOMOLOGY TO DEATH-ON-CURING PROTEIN OF PHAGE P1"/>
    <property type="match status" value="1"/>
</dbReference>
<proteinExistence type="predicted"/>
<dbReference type="NCBIfam" id="TIGR01550">
    <property type="entry name" value="DOC_P1"/>
    <property type="match status" value="1"/>
</dbReference>
<name>A0A368Z3Y3_9RHOB</name>
<dbReference type="InterPro" id="IPR053737">
    <property type="entry name" value="Type_II_TA_Toxin"/>
</dbReference>
<accession>A0A368Z3Y3</accession>
<evidence type="ECO:0000259" key="1">
    <source>
        <dbReference type="PROSITE" id="PS51459"/>
    </source>
</evidence>
<dbReference type="Pfam" id="PF02661">
    <property type="entry name" value="Fic"/>
    <property type="match status" value="1"/>
</dbReference>
<gene>
    <name evidence="2" type="ORF">DFP89_103174</name>
</gene>
<dbReference type="AlphaFoldDB" id="A0A368Z3Y3"/>
<keyword evidence="3" id="KW-1185">Reference proteome</keyword>
<dbReference type="PANTHER" id="PTHR39426">
    <property type="entry name" value="HOMOLOGY TO DEATH-ON-CURING PROTEIN OF PHAGE P1"/>
    <property type="match status" value="1"/>
</dbReference>
<dbReference type="InterPro" id="IPR036597">
    <property type="entry name" value="Fido-like_dom_sf"/>
</dbReference>
<feature type="domain" description="Fido" evidence="1">
    <location>
        <begin position="1"/>
        <end position="99"/>
    </location>
</feature>
<dbReference type="InterPro" id="IPR003812">
    <property type="entry name" value="Fido"/>
</dbReference>
<reference evidence="2 3" key="1">
    <citation type="submission" date="2018-07" db="EMBL/GenBank/DDBJ databases">
        <title>Genomic Encyclopedia of Type Strains, Phase III (KMG-III): the genomes of soil and plant-associated and newly described type strains.</title>
        <authorList>
            <person name="Whitman W."/>
        </authorList>
    </citation>
    <scope>NUCLEOTIDE SEQUENCE [LARGE SCALE GENOMIC DNA]</scope>
    <source>
        <strain evidence="2 3">CECT 8525</strain>
    </source>
</reference>
<protein>
    <submittedName>
        <fullName evidence="2">Death-on-curing protein</fullName>
    </submittedName>
</protein>
<dbReference type="EMBL" id="QPJL01000003">
    <property type="protein sequence ID" value="RCW87170.1"/>
    <property type="molecule type" value="Genomic_DNA"/>
</dbReference>
<dbReference type="GO" id="GO:0016301">
    <property type="term" value="F:kinase activity"/>
    <property type="evidence" value="ECO:0007669"/>
    <property type="project" value="InterPro"/>
</dbReference>
<dbReference type="PROSITE" id="PS51459">
    <property type="entry name" value="FIDO"/>
    <property type="match status" value="1"/>
</dbReference>
<evidence type="ECO:0000313" key="3">
    <source>
        <dbReference type="Proteomes" id="UP000253345"/>
    </source>
</evidence>
<sequence length="106" mass="12051">MGYRQLSDLQGAIGRPQTAAYYDESADLVRIAAYYWHGIALSHGYVDGNKRTAFTSMTTFRLMNGLEFVAPDYALGPWIENLFETDRFDLDVLDTLIRTHARPLTD</sequence>
<comment type="caution">
    <text evidence="2">The sequence shown here is derived from an EMBL/GenBank/DDBJ whole genome shotgun (WGS) entry which is preliminary data.</text>
</comment>
<dbReference type="SUPFAM" id="SSF140931">
    <property type="entry name" value="Fic-like"/>
    <property type="match status" value="1"/>
</dbReference>
<organism evidence="2 3">
    <name type="scientific">Paracoccus lutimaris</name>
    <dbReference type="NCBI Taxonomy" id="1490030"/>
    <lineage>
        <taxon>Bacteria</taxon>
        <taxon>Pseudomonadati</taxon>
        <taxon>Pseudomonadota</taxon>
        <taxon>Alphaproteobacteria</taxon>
        <taxon>Rhodobacterales</taxon>
        <taxon>Paracoccaceae</taxon>
        <taxon>Paracoccus</taxon>
    </lineage>
</organism>
<dbReference type="Proteomes" id="UP000253345">
    <property type="component" value="Unassembled WGS sequence"/>
</dbReference>
<dbReference type="InterPro" id="IPR006440">
    <property type="entry name" value="Doc"/>
</dbReference>
<dbReference type="Gene3D" id="1.20.120.1870">
    <property type="entry name" value="Fic/DOC protein, Fido domain"/>
    <property type="match status" value="1"/>
</dbReference>